<evidence type="ECO:0000256" key="1">
    <source>
        <dbReference type="PROSITE-ProRule" id="PRU00339"/>
    </source>
</evidence>
<dbReference type="Proteomes" id="UP001208938">
    <property type="component" value="Unassembled WGS sequence"/>
</dbReference>
<dbReference type="SUPFAM" id="SSF48452">
    <property type="entry name" value="TPR-like"/>
    <property type="match status" value="1"/>
</dbReference>
<feature type="repeat" description="TPR" evidence="1">
    <location>
        <begin position="71"/>
        <end position="104"/>
    </location>
</feature>
<keyword evidence="3" id="KW-1185">Reference proteome</keyword>
<name>A0ABT3H4G2_9RHOB</name>
<reference evidence="2 3" key="1">
    <citation type="submission" date="2022-10" db="EMBL/GenBank/DDBJ databases">
        <title>Pararhodobacter sp. nov., isolated from marine algae.</title>
        <authorList>
            <person name="Choi B.J."/>
            <person name="Kim J.M."/>
            <person name="Lee J.K."/>
            <person name="Choi D.G."/>
            <person name="Jeon C.O."/>
        </authorList>
    </citation>
    <scope>NUCLEOTIDE SEQUENCE [LARGE SCALE GENOMIC DNA]</scope>
    <source>
        <strain evidence="2 3">ZQ420</strain>
    </source>
</reference>
<dbReference type="PROSITE" id="PS51257">
    <property type="entry name" value="PROKAR_LIPOPROTEIN"/>
    <property type="match status" value="1"/>
</dbReference>
<dbReference type="InterPro" id="IPR019734">
    <property type="entry name" value="TPR_rpt"/>
</dbReference>
<accession>A0ABT3H4G2</accession>
<dbReference type="SMART" id="SM00028">
    <property type="entry name" value="TPR"/>
    <property type="match status" value="2"/>
</dbReference>
<dbReference type="InterPro" id="IPR011990">
    <property type="entry name" value="TPR-like_helical_dom_sf"/>
</dbReference>
<organism evidence="2 3">
    <name type="scientific">Pararhodobacter zhoushanensis</name>
    <dbReference type="NCBI Taxonomy" id="2479545"/>
    <lineage>
        <taxon>Bacteria</taxon>
        <taxon>Pseudomonadati</taxon>
        <taxon>Pseudomonadota</taxon>
        <taxon>Alphaproteobacteria</taxon>
        <taxon>Rhodobacterales</taxon>
        <taxon>Paracoccaceae</taxon>
        <taxon>Pararhodobacter</taxon>
    </lineage>
</organism>
<gene>
    <name evidence="2" type="ORF">OKW52_20955</name>
</gene>
<proteinExistence type="predicted"/>
<protein>
    <submittedName>
        <fullName evidence="2">Tetratricopeptide repeat protein</fullName>
    </submittedName>
</protein>
<dbReference type="PROSITE" id="PS50005">
    <property type="entry name" value="TPR"/>
    <property type="match status" value="1"/>
</dbReference>
<dbReference type="Gene3D" id="1.25.40.10">
    <property type="entry name" value="Tetratricopeptide repeat domain"/>
    <property type="match status" value="1"/>
</dbReference>
<keyword evidence="1" id="KW-0802">TPR repeat</keyword>
<comment type="caution">
    <text evidence="2">The sequence shown here is derived from an EMBL/GenBank/DDBJ whole genome shotgun (WGS) entry which is preliminary data.</text>
</comment>
<evidence type="ECO:0000313" key="2">
    <source>
        <dbReference type="EMBL" id="MCW1934652.1"/>
    </source>
</evidence>
<sequence length="183" mass="19726">MIKIFGLAALVALSACQSSGGFSPDGLPGRAASAAEDVDGLIVGHRLMEGGEYELALRAYYRSMGEQGPTVDALSAIGSANLHLGRLGQADQMFRRAIEFDPEFVPAINNLGVVMVERADWGQAAHLFRTAFALDSGRSEEIRQNLRLALANLENSSYTDENNNNNFALVRRGNGRFLLLATP</sequence>
<dbReference type="RefSeq" id="WP_264507429.1">
    <property type="nucleotide sequence ID" value="NZ_JAPDFL010000001.1"/>
</dbReference>
<dbReference type="EMBL" id="JAPDFL010000001">
    <property type="protein sequence ID" value="MCW1934652.1"/>
    <property type="molecule type" value="Genomic_DNA"/>
</dbReference>
<evidence type="ECO:0000313" key="3">
    <source>
        <dbReference type="Proteomes" id="UP001208938"/>
    </source>
</evidence>